<dbReference type="PANTHER" id="PTHR43057:SF1">
    <property type="entry name" value="ARSENICAL-RESISTANCE PROTEIN 3"/>
    <property type="match status" value="1"/>
</dbReference>
<keyword evidence="8 9" id="KW-0472">Membrane</keyword>
<dbReference type="GO" id="GO:0015297">
    <property type="term" value="F:antiporter activity"/>
    <property type="evidence" value="ECO:0007669"/>
    <property type="project" value="UniProtKB-UniRule"/>
</dbReference>
<dbReference type="NCBIfam" id="TIGR00832">
    <property type="entry name" value="acr3"/>
    <property type="match status" value="1"/>
</dbReference>
<dbReference type="GO" id="GO:0015105">
    <property type="term" value="F:arsenite transmembrane transporter activity"/>
    <property type="evidence" value="ECO:0007669"/>
    <property type="project" value="TreeGrafter"/>
</dbReference>
<evidence type="ECO:0000313" key="12">
    <source>
        <dbReference type="Proteomes" id="UP000198983"/>
    </source>
</evidence>
<reference evidence="11 12" key="1">
    <citation type="submission" date="2016-10" db="EMBL/GenBank/DDBJ databases">
        <authorList>
            <person name="de Groot N.N."/>
        </authorList>
    </citation>
    <scope>NUCLEOTIDE SEQUENCE [LARGE SCALE GENOMIC DNA]</scope>
    <source>
        <strain evidence="11 12">DSM 22024</strain>
    </source>
</reference>
<feature type="transmembrane region" description="Helical" evidence="10">
    <location>
        <begin position="271"/>
        <end position="293"/>
    </location>
</feature>
<dbReference type="EMBL" id="LT629732">
    <property type="protein sequence ID" value="SDT22056.1"/>
    <property type="molecule type" value="Genomic_DNA"/>
</dbReference>
<dbReference type="Gene3D" id="1.20.1530.20">
    <property type="match status" value="1"/>
</dbReference>
<feature type="transmembrane region" description="Helical" evidence="10">
    <location>
        <begin position="241"/>
        <end position="259"/>
    </location>
</feature>
<evidence type="ECO:0000313" key="11">
    <source>
        <dbReference type="EMBL" id="SDT22056.1"/>
    </source>
</evidence>
<feature type="transmembrane region" description="Helical" evidence="10">
    <location>
        <begin position="305"/>
        <end position="327"/>
    </location>
</feature>
<comment type="similarity">
    <text evidence="2 9">Belongs to the arsenical resistance-3 (ACR3) (TC 2.A.59) family.</text>
</comment>
<dbReference type="InterPro" id="IPR004706">
    <property type="entry name" value="Arsenical-R_Acr3"/>
</dbReference>
<proteinExistence type="inferred from homology"/>
<evidence type="ECO:0000256" key="10">
    <source>
        <dbReference type="SAM" id="Phobius"/>
    </source>
</evidence>
<protein>
    <submittedName>
        <fullName evidence="11">Arsenite transporter, ACR3 family</fullName>
    </submittedName>
</protein>
<evidence type="ECO:0000256" key="1">
    <source>
        <dbReference type="ARBA" id="ARBA00004651"/>
    </source>
</evidence>
<keyword evidence="12" id="KW-1185">Reference proteome</keyword>
<keyword evidence="4 9" id="KW-1003">Cell membrane</keyword>
<evidence type="ECO:0000256" key="7">
    <source>
        <dbReference type="ARBA" id="ARBA00022989"/>
    </source>
</evidence>
<evidence type="ECO:0000256" key="4">
    <source>
        <dbReference type="ARBA" id="ARBA00022475"/>
    </source>
</evidence>
<feature type="transmembrane region" description="Helical" evidence="10">
    <location>
        <begin position="159"/>
        <end position="181"/>
    </location>
</feature>
<evidence type="ECO:0000256" key="9">
    <source>
        <dbReference type="PIRNR" id="PIRNR005508"/>
    </source>
</evidence>
<keyword evidence="5 9" id="KW-0812">Transmembrane</keyword>
<dbReference type="GO" id="GO:0046685">
    <property type="term" value="P:response to arsenic-containing substance"/>
    <property type="evidence" value="ECO:0007669"/>
    <property type="project" value="UniProtKB-KW"/>
</dbReference>
<dbReference type="Pfam" id="PF01758">
    <property type="entry name" value="SBF"/>
    <property type="match status" value="1"/>
</dbReference>
<organism evidence="11 12">
    <name type="scientific">Actinopolymorpha singaporensis</name>
    <dbReference type="NCBI Taxonomy" id="117157"/>
    <lineage>
        <taxon>Bacteria</taxon>
        <taxon>Bacillati</taxon>
        <taxon>Actinomycetota</taxon>
        <taxon>Actinomycetes</taxon>
        <taxon>Propionibacteriales</taxon>
        <taxon>Actinopolymorphaceae</taxon>
        <taxon>Actinopolymorpha</taxon>
    </lineage>
</organism>
<dbReference type="PANTHER" id="PTHR43057">
    <property type="entry name" value="ARSENITE EFFLUX TRANSPORTER"/>
    <property type="match status" value="1"/>
</dbReference>
<feature type="transmembrane region" description="Helical" evidence="10">
    <location>
        <begin position="333"/>
        <end position="357"/>
    </location>
</feature>
<dbReference type="GO" id="GO:0005886">
    <property type="term" value="C:plasma membrane"/>
    <property type="evidence" value="ECO:0007669"/>
    <property type="project" value="UniProtKB-SubCell"/>
</dbReference>
<feature type="transmembrane region" description="Helical" evidence="10">
    <location>
        <begin position="103"/>
        <end position="122"/>
    </location>
</feature>
<dbReference type="AlphaFoldDB" id="A0A1H1YLW3"/>
<dbReference type="InterPro" id="IPR038770">
    <property type="entry name" value="Na+/solute_symporter_sf"/>
</dbReference>
<keyword evidence="3 9" id="KW-0813">Transport</keyword>
<gene>
    <name evidence="11" type="ORF">SAMN04489717_5551</name>
</gene>
<sequence length="385" mass="41297">MSPQHPTVVDARSTGAAPHGVVGGLSRLDRFLPVWIGLAMVAGLLLGRWVPGIAGVLDAIKVSSVSLPIALGLLVMMYPVLAKVRYDEVGHVARDRRTMVLSLVLNWLVGPALMFTLAWTFLPGLPEYRTGLIVVGLARCIAMVIIWNDLACGDREAAAVLVALNSVFQVLAFGLLGWFYLNLLPGWLGLDTTGIDVSGGQIAGSVAVFLGIPLLAGYLTRRLGERKRGREWYESRLLPRLGPWALYGLLFTIVVLFALQGRAITSEPLHVARIAVPLVVYFALMWGGSMLISRAVGLGYSRSTTVAFTAAGNNFELAIAVAIAVFGVTSGQALAGVVGPLVEVPVLVGLVHVSLWARRFFHDQPPRRSPQVLVDTGVRPSKELA</sequence>
<evidence type="ECO:0000256" key="3">
    <source>
        <dbReference type="ARBA" id="ARBA00022448"/>
    </source>
</evidence>
<dbReference type="GO" id="GO:0015104">
    <property type="term" value="F:antimonite transmembrane transporter activity"/>
    <property type="evidence" value="ECO:0007669"/>
    <property type="project" value="TreeGrafter"/>
</dbReference>
<accession>A0A1H1YLW3</accession>
<keyword evidence="7 9" id="KW-1133">Transmembrane helix</keyword>
<feature type="transmembrane region" description="Helical" evidence="10">
    <location>
        <begin position="201"/>
        <end position="220"/>
    </location>
</feature>
<name>A0A1H1YLW3_9ACTN</name>
<dbReference type="InterPro" id="IPR002657">
    <property type="entry name" value="BilAc:Na_symport/Acr3"/>
</dbReference>
<feature type="transmembrane region" description="Helical" evidence="10">
    <location>
        <begin position="128"/>
        <end position="147"/>
    </location>
</feature>
<evidence type="ECO:0000256" key="6">
    <source>
        <dbReference type="ARBA" id="ARBA00022849"/>
    </source>
</evidence>
<evidence type="ECO:0000256" key="2">
    <source>
        <dbReference type="ARBA" id="ARBA00010110"/>
    </source>
</evidence>
<evidence type="ECO:0000256" key="5">
    <source>
        <dbReference type="ARBA" id="ARBA00022692"/>
    </source>
</evidence>
<dbReference type="PIRSF" id="PIRSF005508">
    <property type="entry name" value="Acr3"/>
    <property type="match status" value="1"/>
</dbReference>
<dbReference type="STRING" id="117157.SAMN04489717_5551"/>
<feature type="transmembrane region" description="Helical" evidence="10">
    <location>
        <begin position="62"/>
        <end position="82"/>
    </location>
</feature>
<comment type="subcellular location">
    <subcellularLocation>
        <location evidence="1 9">Cell membrane</location>
        <topology evidence="1 9">Multi-pass membrane protein</topology>
    </subcellularLocation>
</comment>
<dbReference type="Proteomes" id="UP000198983">
    <property type="component" value="Chromosome I"/>
</dbReference>
<feature type="transmembrane region" description="Helical" evidence="10">
    <location>
        <begin position="31"/>
        <end position="50"/>
    </location>
</feature>
<keyword evidence="6" id="KW-0059">Arsenical resistance</keyword>
<evidence type="ECO:0000256" key="8">
    <source>
        <dbReference type="ARBA" id="ARBA00023136"/>
    </source>
</evidence>
<dbReference type="FunFam" id="1.20.1530.20:FF:000009">
    <property type="entry name" value="Arsenite transporter, ACR3 family"/>
    <property type="match status" value="1"/>
</dbReference>